<reference evidence="2 3" key="1">
    <citation type="submission" date="2019-12" db="EMBL/GenBank/DDBJ databases">
        <title>Novel species isolated from a subtropical stream in China.</title>
        <authorList>
            <person name="Lu H."/>
        </authorList>
    </citation>
    <scope>NUCLEOTIDE SEQUENCE [LARGE SCALE GENOMIC DNA]</scope>
    <source>
        <strain evidence="2 3">FT107W</strain>
    </source>
</reference>
<proteinExistence type="predicted"/>
<keyword evidence="1" id="KW-1133">Transmembrane helix</keyword>
<dbReference type="RefSeq" id="WP_161089103.1">
    <property type="nucleotide sequence ID" value="NZ_WWCV01000008.1"/>
</dbReference>
<name>A0A845HGA1_9BURK</name>
<evidence type="ECO:0000313" key="2">
    <source>
        <dbReference type="EMBL" id="MYN16383.1"/>
    </source>
</evidence>
<comment type="caution">
    <text evidence="2">The sequence shown here is derived from an EMBL/GenBank/DDBJ whole genome shotgun (WGS) entry which is preliminary data.</text>
</comment>
<dbReference type="EMBL" id="WWCV01000008">
    <property type="protein sequence ID" value="MYN16383.1"/>
    <property type="molecule type" value="Genomic_DNA"/>
</dbReference>
<evidence type="ECO:0000256" key="1">
    <source>
        <dbReference type="SAM" id="Phobius"/>
    </source>
</evidence>
<gene>
    <name evidence="2" type="ORF">GTP81_06420</name>
</gene>
<keyword evidence="3" id="KW-1185">Reference proteome</keyword>
<feature type="transmembrane region" description="Helical" evidence="1">
    <location>
        <begin position="7"/>
        <end position="27"/>
    </location>
</feature>
<evidence type="ECO:0000313" key="3">
    <source>
        <dbReference type="Proteomes" id="UP000484875"/>
    </source>
</evidence>
<sequence length="129" mass="14366">MRKPNKWWLLLFVPVILVALPIGVLYWSAFDNTEKIVHALLFRANGDLDEKIFLAAMTGRFPKGTEVRELIAFITAFKGQCKAGSNDKLNCSLDVSGAFCVATKMQIDVKTTADGKIEEFNAVEYFIGC</sequence>
<keyword evidence="1" id="KW-0812">Transmembrane</keyword>
<organism evidence="2 3">
    <name type="scientific">Duganella vulcania</name>
    <dbReference type="NCBI Taxonomy" id="2692166"/>
    <lineage>
        <taxon>Bacteria</taxon>
        <taxon>Pseudomonadati</taxon>
        <taxon>Pseudomonadota</taxon>
        <taxon>Betaproteobacteria</taxon>
        <taxon>Burkholderiales</taxon>
        <taxon>Oxalobacteraceae</taxon>
        <taxon>Telluria group</taxon>
        <taxon>Duganella</taxon>
    </lineage>
</organism>
<dbReference type="Proteomes" id="UP000484875">
    <property type="component" value="Unassembled WGS sequence"/>
</dbReference>
<accession>A0A845HGA1</accession>
<protein>
    <submittedName>
        <fullName evidence="2">Uncharacterized protein</fullName>
    </submittedName>
</protein>
<dbReference type="AlphaFoldDB" id="A0A845HGA1"/>
<keyword evidence="1" id="KW-0472">Membrane</keyword>